<dbReference type="Proteomes" id="UP000000813">
    <property type="component" value="Plasmid At"/>
</dbReference>
<reference evidence="1 2" key="2">
    <citation type="journal article" date="2001" name="Science">
        <title>Genome sequence of the plant pathogen and biotechnology agent Agrobacterium tumefaciens C58.</title>
        <authorList>
            <person name="Goodner B."/>
            <person name="Hinkle G."/>
            <person name="Gattung S."/>
            <person name="Miller N."/>
            <person name="Blanchard M."/>
            <person name="Qurollo B."/>
            <person name="Goldman B.S."/>
            <person name="Cao Y."/>
            <person name="Askenazi M."/>
            <person name="Halling C."/>
            <person name="Mullin L."/>
            <person name="Houmiel K."/>
            <person name="Gordon J."/>
            <person name="Vaudin M."/>
            <person name="Iartchouk O."/>
            <person name="Epp A."/>
            <person name="Liu F."/>
            <person name="Wollam C."/>
            <person name="Allinger M."/>
            <person name="Doughty D."/>
            <person name="Scott C."/>
            <person name="Lappas C."/>
            <person name="Markelz B."/>
            <person name="Flanagan C."/>
            <person name="Crowell C."/>
            <person name="Gurson J."/>
            <person name="Lomo C."/>
            <person name="Sear C."/>
            <person name="Strub G."/>
            <person name="Cielo C."/>
            <person name="Slater S."/>
        </authorList>
    </citation>
    <scope>NUCLEOTIDE SEQUENCE [LARGE SCALE GENOMIC DNA]</scope>
    <source>
        <strain evidence="2">C58 / ATCC 33970</strain>
    </source>
</reference>
<organism evidence="1 2">
    <name type="scientific">Agrobacterium fabrum (strain C58 / ATCC 33970)</name>
    <name type="common">Agrobacterium tumefaciens (strain C58)</name>
    <dbReference type="NCBI Taxonomy" id="176299"/>
    <lineage>
        <taxon>Bacteria</taxon>
        <taxon>Pseudomonadati</taxon>
        <taxon>Pseudomonadota</taxon>
        <taxon>Alphaproteobacteria</taxon>
        <taxon>Hyphomicrobiales</taxon>
        <taxon>Rhizobiaceae</taxon>
        <taxon>Rhizobium/Agrobacterium group</taxon>
        <taxon>Agrobacterium</taxon>
        <taxon>Agrobacterium tumefaciens complex</taxon>
    </lineage>
</organism>
<evidence type="ECO:0000313" key="1">
    <source>
        <dbReference type="EMBL" id="ABW89723.1"/>
    </source>
</evidence>
<keyword evidence="2" id="KW-1185">Reference proteome</keyword>
<keyword evidence="1" id="KW-0614">Plasmid</keyword>
<dbReference type="HOGENOM" id="CLU_2448095_0_0_5"/>
<sequence length="89" mass="9891">MTIPTPAPVVLLAALPSRTHRRRRPDWIPCNADRAVTGSSIRGNKSNPPCIECLSSEARIRSLDANGACRKSVAVPIEHMCLFKRRDRQ</sequence>
<proteinExistence type="predicted"/>
<geneLocation type="plasmid" evidence="1 2">
    <name>At</name>
</geneLocation>
<protein>
    <submittedName>
        <fullName evidence="1">Uncharacterized protein</fullName>
    </submittedName>
</protein>
<dbReference type="KEGG" id="atu:Atu8047"/>
<evidence type="ECO:0000313" key="2">
    <source>
        <dbReference type="Proteomes" id="UP000000813"/>
    </source>
</evidence>
<reference evidence="1 2" key="1">
    <citation type="journal article" date="2001" name="Science">
        <title>The genome of the natural genetic engineer Agrobacterium tumefaciens C58.</title>
        <authorList>
            <person name="Wood D.W."/>
            <person name="Setubal J.C."/>
            <person name="Kaul R."/>
            <person name="Monks D.E."/>
            <person name="Kitajima J.P."/>
            <person name="Okura V.K."/>
            <person name="Zhou Y."/>
            <person name="Chen L."/>
            <person name="Wood G.E."/>
            <person name="Almeida N.F.Jr."/>
            <person name="Woo L."/>
            <person name="Chen Y."/>
            <person name="Paulsen I.T."/>
            <person name="Eisen J.A."/>
            <person name="Karp P.D."/>
            <person name="Bovee D.Sr."/>
            <person name="Chapman P."/>
            <person name="Clendenning J."/>
            <person name="Deatherage G."/>
            <person name="Gillet W."/>
            <person name="Grant C."/>
            <person name="Kutyavin T."/>
            <person name="Levy R."/>
            <person name="Li M.J."/>
            <person name="McClelland E."/>
            <person name="Palmieri A."/>
            <person name="Raymond C."/>
            <person name="Rouse G."/>
            <person name="Saenphimmachak C."/>
            <person name="Wu Z."/>
            <person name="Romero P."/>
            <person name="Gordon D."/>
            <person name="Zhang S."/>
            <person name="Yoo H."/>
            <person name="Tao Y."/>
            <person name="Biddle P."/>
            <person name="Jung M."/>
            <person name="Krespan W."/>
            <person name="Perry M."/>
            <person name="Gordon-Kamm B."/>
            <person name="Liao L."/>
            <person name="Kim S."/>
            <person name="Hendrick C."/>
            <person name="Zhao Z.Y."/>
            <person name="Dolan M."/>
            <person name="Chumley F."/>
            <person name="Tingey S.V."/>
            <person name="Tomb J.F."/>
            <person name="Gordon M.P."/>
            <person name="Olson M.V."/>
            <person name="Nester E.W."/>
        </authorList>
    </citation>
    <scope>NUCLEOTIDE SEQUENCE [LARGE SCALE GENOMIC DNA]</scope>
    <source>
        <strain evidence="2">C58 / ATCC 33970</strain>
    </source>
</reference>
<name>A8WFI0_AGRFC</name>
<dbReference type="EnsemblBacteria" id="ABW89723">
    <property type="protein sequence ID" value="ABW89723"/>
    <property type="gene ID" value="Atu8047"/>
</dbReference>
<dbReference type="AlphaFoldDB" id="A8WFI0"/>
<accession>A8WFI0</accession>
<dbReference type="EMBL" id="AE007872">
    <property type="protein sequence ID" value="ABW89723.1"/>
    <property type="molecule type" value="Genomic_DNA"/>
</dbReference>
<gene>
    <name evidence="1" type="ordered locus">Atu8047</name>
</gene>